<evidence type="ECO:0000313" key="8">
    <source>
        <dbReference type="Proteomes" id="UP001155079"/>
    </source>
</evidence>
<dbReference type="GO" id="GO:0003677">
    <property type="term" value="F:DNA binding"/>
    <property type="evidence" value="ECO:0007669"/>
    <property type="project" value="UniProtKB-KW"/>
</dbReference>
<dbReference type="InterPro" id="IPR050336">
    <property type="entry name" value="Chromosome_partition/occlusion"/>
</dbReference>
<dbReference type="FunFam" id="1.10.10.2830:FF:000001">
    <property type="entry name" value="Chromosome partitioning protein ParB"/>
    <property type="match status" value="1"/>
</dbReference>
<dbReference type="FunFam" id="3.90.1530.30:FF:000001">
    <property type="entry name" value="Chromosome partitioning protein ParB"/>
    <property type="match status" value="1"/>
</dbReference>
<dbReference type="SMART" id="SM00470">
    <property type="entry name" value="ParB"/>
    <property type="match status" value="1"/>
</dbReference>
<dbReference type="Proteomes" id="UP001155079">
    <property type="component" value="Unassembled WGS sequence"/>
</dbReference>
<sequence>MSDDVSKRRLGRGLAALIGEMDQAVPVGEAKASVSADRTVPIEFVTRNPKNPRRYFDEAELQDLAGSIRQHGIVQPVVVRTRGTDRFEIIAGERRWRAAQLAGLVEIPVIVRDVDDRTALELAIVENVQRADLNPLEEALGYEQLIAEHGYTQNDLGEIIGKSRSHVANSLRLLKLPDPVRDMLADGSLSAGHARALVSTPDPVTLARTITSKGMSVRDAEKLAQTHIKAQNAPPQPELRPEKDSDTVALERSLSDRLGLSVAINHKGNGGQVRISYKTLDQLEEVCRLLEGR</sequence>
<dbReference type="NCBIfam" id="TIGR00180">
    <property type="entry name" value="parB_part"/>
    <property type="match status" value="1"/>
</dbReference>
<dbReference type="InterPro" id="IPR003115">
    <property type="entry name" value="ParB_N"/>
</dbReference>
<dbReference type="EMBL" id="JAMQAY010000005">
    <property type="protein sequence ID" value="MCM2402149.1"/>
    <property type="molecule type" value="Genomic_DNA"/>
</dbReference>
<dbReference type="GO" id="GO:0045881">
    <property type="term" value="P:positive regulation of sporulation resulting in formation of a cellular spore"/>
    <property type="evidence" value="ECO:0007669"/>
    <property type="project" value="TreeGrafter"/>
</dbReference>
<evidence type="ECO:0000256" key="4">
    <source>
        <dbReference type="ARBA" id="ARBA00025472"/>
    </source>
</evidence>
<evidence type="ECO:0000256" key="2">
    <source>
        <dbReference type="ARBA" id="ARBA00022829"/>
    </source>
</evidence>
<dbReference type="SUPFAM" id="SSF110849">
    <property type="entry name" value="ParB/Sulfiredoxin"/>
    <property type="match status" value="1"/>
</dbReference>
<evidence type="ECO:0000259" key="5">
    <source>
        <dbReference type="SMART" id="SM00470"/>
    </source>
</evidence>
<dbReference type="EMBL" id="JAMXLX010000003">
    <property type="protein sequence ID" value="MCO5957310.1"/>
    <property type="molecule type" value="Genomic_DNA"/>
</dbReference>
<dbReference type="PANTHER" id="PTHR33375">
    <property type="entry name" value="CHROMOSOME-PARTITIONING PROTEIN PARB-RELATED"/>
    <property type="match status" value="1"/>
</dbReference>
<dbReference type="InterPro" id="IPR041468">
    <property type="entry name" value="HTH_ParB/Spo0J"/>
</dbReference>
<evidence type="ECO:0000256" key="3">
    <source>
        <dbReference type="ARBA" id="ARBA00023125"/>
    </source>
</evidence>
<dbReference type="Gene3D" id="3.90.1530.30">
    <property type="match status" value="1"/>
</dbReference>
<dbReference type="InterPro" id="IPR004437">
    <property type="entry name" value="ParB/RepB/Spo0J"/>
</dbReference>
<comment type="similarity">
    <text evidence="1">Belongs to the ParB family.</text>
</comment>
<name>A0AAJ1BVY0_9HYPH</name>
<dbReference type="PANTHER" id="PTHR33375:SF1">
    <property type="entry name" value="CHROMOSOME-PARTITIONING PROTEIN PARB-RELATED"/>
    <property type="match status" value="1"/>
</dbReference>
<organism evidence="7 9">
    <name type="scientific">Ciceribacter sichuanensis</name>
    <dbReference type="NCBI Taxonomy" id="2949647"/>
    <lineage>
        <taxon>Bacteria</taxon>
        <taxon>Pseudomonadati</taxon>
        <taxon>Pseudomonadota</taxon>
        <taxon>Alphaproteobacteria</taxon>
        <taxon>Hyphomicrobiales</taxon>
        <taxon>Rhizobiaceae</taxon>
        <taxon>Ciceribacter</taxon>
    </lineage>
</organism>
<protein>
    <submittedName>
        <fullName evidence="7">ParB/RepB/Spo0J family partition protein</fullName>
    </submittedName>
</protein>
<evidence type="ECO:0000313" key="7">
    <source>
        <dbReference type="EMBL" id="MCO5957310.1"/>
    </source>
</evidence>
<dbReference type="GO" id="GO:0005694">
    <property type="term" value="C:chromosome"/>
    <property type="evidence" value="ECO:0007669"/>
    <property type="project" value="TreeGrafter"/>
</dbReference>
<keyword evidence="3" id="KW-0238">DNA-binding</keyword>
<dbReference type="AlphaFoldDB" id="A0AAJ1BVY0"/>
<dbReference type="Gene3D" id="1.10.10.2830">
    <property type="match status" value="1"/>
</dbReference>
<evidence type="ECO:0000313" key="6">
    <source>
        <dbReference type="EMBL" id="MCM2402149.1"/>
    </source>
</evidence>
<proteinExistence type="inferred from homology"/>
<reference evidence="7 8" key="1">
    <citation type="submission" date="2022-06" db="EMBL/GenBank/DDBJ databases">
        <authorList>
            <person name="Sun Q."/>
        </authorList>
    </citation>
    <scope>NUCLEOTIDE SEQUENCE</scope>
    <source>
        <strain evidence="7">S101</strain>
        <strain evidence="6 8">S153</strain>
    </source>
</reference>
<comment type="function">
    <text evidence="4">Involved in chromosome partition. Localize to both poles of the predivisional cell following completion of DNA replication. Binds to the DNA origin of replication.</text>
</comment>
<dbReference type="CDD" id="cd16393">
    <property type="entry name" value="SPO0J_N"/>
    <property type="match status" value="1"/>
</dbReference>
<comment type="caution">
    <text evidence="7">The sequence shown here is derived from an EMBL/GenBank/DDBJ whole genome shotgun (WGS) entry which is preliminary data.</text>
</comment>
<accession>A0AAJ1BVY0</accession>
<dbReference type="InterPro" id="IPR036086">
    <property type="entry name" value="ParB/Sulfiredoxin_sf"/>
</dbReference>
<dbReference type="InterPro" id="IPR057240">
    <property type="entry name" value="ParB_dimer_C"/>
</dbReference>
<evidence type="ECO:0000256" key="1">
    <source>
        <dbReference type="ARBA" id="ARBA00006295"/>
    </source>
</evidence>
<dbReference type="Proteomes" id="UP001155380">
    <property type="component" value="Unassembled WGS sequence"/>
</dbReference>
<dbReference type="Pfam" id="PF02195">
    <property type="entry name" value="ParB_N"/>
    <property type="match status" value="1"/>
</dbReference>
<dbReference type="Pfam" id="PF17762">
    <property type="entry name" value="HTH_ParB"/>
    <property type="match status" value="1"/>
</dbReference>
<keyword evidence="8" id="KW-1185">Reference proteome</keyword>
<dbReference type="RefSeq" id="WP_250913645.1">
    <property type="nucleotide sequence ID" value="NZ_JAMQAY010000005.1"/>
</dbReference>
<dbReference type="GO" id="GO:0007059">
    <property type="term" value="P:chromosome segregation"/>
    <property type="evidence" value="ECO:0007669"/>
    <property type="project" value="UniProtKB-KW"/>
</dbReference>
<dbReference type="Pfam" id="PF23552">
    <property type="entry name" value="ParB_C"/>
    <property type="match status" value="1"/>
</dbReference>
<evidence type="ECO:0000313" key="9">
    <source>
        <dbReference type="Proteomes" id="UP001155380"/>
    </source>
</evidence>
<keyword evidence="2" id="KW-0159">Chromosome partition</keyword>
<feature type="domain" description="ParB-like N-terminal" evidence="5">
    <location>
        <begin position="38"/>
        <end position="128"/>
    </location>
</feature>
<gene>
    <name evidence="6" type="ORF">NBH20_13350</name>
    <name evidence="7" type="ORF">NBH21_11045</name>
</gene>